<evidence type="ECO:0000313" key="3">
    <source>
        <dbReference type="Proteomes" id="UP000298652"/>
    </source>
</evidence>
<keyword evidence="3" id="KW-1185">Reference proteome</keyword>
<dbReference type="Proteomes" id="UP000298652">
    <property type="component" value="Chromosome 4"/>
</dbReference>
<proteinExistence type="predicted"/>
<feature type="region of interest" description="Disordered" evidence="1">
    <location>
        <begin position="1"/>
        <end position="30"/>
    </location>
</feature>
<evidence type="ECO:0000256" key="1">
    <source>
        <dbReference type="SAM" id="MobiDB-lite"/>
    </source>
</evidence>
<sequence length="97" mass="10016">MSGAANHEAGSGAGCQQRVDASRRRPKGRRHMVTVVDKLLEPGGGVGVALAVAGVRQGRAATSSTPNCRRSALATRGPTNGIVNHLFVVVLLKTFAI</sequence>
<name>A0A4U6V4D3_SETVI</name>
<dbReference type="Gramene" id="TKW21709">
    <property type="protein sequence ID" value="TKW21709"/>
    <property type="gene ID" value="SEVIR_4G138501v2"/>
</dbReference>
<protein>
    <submittedName>
        <fullName evidence="2">Uncharacterized protein</fullName>
    </submittedName>
</protein>
<organism evidence="2 3">
    <name type="scientific">Setaria viridis</name>
    <name type="common">Green bristlegrass</name>
    <name type="synonym">Setaria italica subsp. viridis</name>
    <dbReference type="NCBI Taxonomy" id="4556"/>
    <lineage>
        <taxon>Eukaryota</taxon>
        <taxon>Viridiplantae</taxon>
        <taxon>Streptophyta</taxon>
        <taxon>Embryophyta</taxon>
        <taxon>Tracheophyta</taxon>
        <taxon>Spermatophyta</taxon>
        <taxon>Magnoliopsida</taxon>
        <taxon>Liliopsida</taxon>
        <taxon>Poales</taxon>
        <taxon>Poaceae</taxon>
        <taxon>PACMAD clade</taxon>
        <taxon>Panicoideae</taxon>
        <taxon>Panicodae</taxon>
        <taxon>Paniceae</taxon>
        <taxon>Cenchrinae</taxon>
        <taxon>Setaria</taxon>
    </lineage>
</organism>
<evidence type="ECO:0000313" key="2">
    <source>
        <dbReference type="EMBL" id="TKW21709.1"/>
    </source>
</evidence>
<accession>A0A4U6V4D3</accession>
<reference evidence="2" key="1">
    <citation type="submission" date="2019-03" db="EMBL/GenBank/DDBJ databases">
        <title>WGS assembly of Setaria viridis.</title>
        <authorList>
            <person name="Huang P."/>
            <person name="Jenkins J."/>
            <person name="Grimwood J."/>
            <person name="Barry K."/>
            <person name="Healey A."/>
            <person name="Mamidi S."/>
            <person name="Sreedasyam A."/>
            <person name="Shu S."/>
            <person name="Feldman M."/>
            <person name="Wu J."/>
            <person name="Yu Y."/>
            <person name="Chen C."/>
            <person name="Johnson J."/>
            <person name="Rokhsar D."/>
            <person name="Baxter I."/>
            <person name="Schmutz J."/>
            <person name="Brutnell T."/>
            <person name="Kellogg E."/>
        </authorList>
    </citation>
    <scope>NUCLEOTIDE SEQUENCE [LARGE SCALE GENOMIC DNA]</scope>
</reference>
<dbReference type="AlphaFoldDB" id="A0A4U6V4D3"/>
<dbReference type="EMBL" id="CM016555">
    <property type="protein sequence ID" value="TKW21709.1"/>
    <property type="molecule type" value="Genomic_DNA"/>
</dbReference>
<gene>
    <name evidence="2" type="ORF">SEVIR_4G138501v2</name>
</gene>